<dbReference type="Gene3D" id="3.40.50.300">
    <property type="entry name" value="P-loop containing nucleotide triphosphate hydrolases"/>
    <property type="match status" value="2"/>
</dbReference>
<proteinExistence type="predicted"/>
<evidence type="ECO:0000256" key="4">
    <source>
        <dbReference type="ARBA" id="ARBA00022840"/>
    </source>
</evidence>
<sequence length="639" mass="70032">MGVGFPGFREAFGLRPTPLQAWAESIDLAAGPQLLILEDITGSGKTEAALTLVHRLLAAGQGRGLYFGLPTMATSNAMYHRLGKFYRSLFPMESRPSLVLAHGARHLEDAFLESVVPEPTADRNYTREDRTASAECRAWLADNRKTALLAEVGVGTIDQALLGVLPRRHQSLRLLGLADKILVVDEVHAYDPYTTGLLKTLLAGHARQGGSAVLLSATLPHSLRRELLLAWQKGRGGTGEGPVAEHFPMATQVHDEGVSEYEVSTGMNRSRSLPVHFLHDETEVQKAVVEAVRQGGCACWIRNTVDEAISAFEAIREQLADPGQVILFHARFTMADRQRLEAQVLQVFGKDSTAMERAGRVLIATQVVEQSLDLDFDCLISDLAPVDLLIQRAGRLHRHCRDAEGNPLSMAGARDGRSPPVMRILAPEWRHDPGPDWIRSLLPGTAAVYGNPVQLWRTMGVLSEEGAIDLPARARVLMEAVYGDGLEVPVGLQQAEAEHWAGERVAAASARFNALDLELGYGRSAEGAGWDDDQEIGTRLSAERTVPVVLVRQGPEGMLEPWHPDCRHPWPMSTVSLREGLARRLPPLPSHLEVQAQALYEAHPGLRRSRFWLVEHGMPARYDSTLGAVIPRHGGERSS</sequence>
<dbReference type="GO" id="GO:0004519">
    <property type="term" value="F:endonuclease activity"/>
    <property type="evidence" value="ECO:0007669"/>
    <property type="project" value="UniProtKB-KW"/>
</dbReference>
<dbReference type="InterPro" id="IPR006474">
    <property type="entry name" value="Helicase_Cas3_CRISPR-ass_core"/>
</dbReference>
<evidence type="ECO:0000256" key="5">
    <source>
        <dbReference type="ARBA" id="ARBA00023118"/>
    </source>
</evidence>
<dbReference type="STRING" id="195064.SAMN05421721_1251"/>
<dbReference type="SMART" id="SM00490">
    <property type="entry name" value="HELICc"/>
    <property type="match status" value="1"/>
</dbReference>
<dbReference type="Pfam" id="PF22590">
    <property type="entry name" value="Cas3-like_C_2"/>
    <property type="match status" value="1"/>
</dbReference>
<evidence type="ECO:0000313" key="7">
    <source>
        <dbReference type="EMBL" id="SFM69552.1"/>
    </source>
</evidence>
<dbReference type="GO" id="GO:0003724">
    <property type="term" value="F:RNA helicase activity"/>
    <property type="evidence" value="ECO:0007669"/>
    <property type="project" value="TreeGrafter"/>
</dbReference>
<gene>
    <name evidence="7" type="ORF">SAMN05421721_1251</name>
</gene>
<organism evidence="7 8">
    <name type="scientific">Ectothiorhodospira mobilis</name>
    <dbReference type="NCBI Taxonomy" id="195064"/>
    <lineage>
        <taxon>Bacteria</taxon>
        <taxon>Pseudomonadati</taxon>
        <taxon>Pseudomonadota</taxon>
        <taxon>Gammaproteobacteria</taxon>
        <taxon>Chromatiales</taxon>
        <taxon>Ectothiorhodospiraceae</taxon>
        <taxon>Ectothiorhodospira</taxon>
    </lineage>
</organism>
<dbReference type="PANTHER" id="PTHR47963">
    <property type="entry name" value="DEAD-BOX ATP-DEPENDENT RNA HELICASE 47, MITOCHONDRIAL"/>
    <property type="match status" value="1"/>
</dbReference>
<protein>
    <submittedName>
        <fullName evidence="7">CRISPR-associated endonuclease/helicase Cas3</fullName>
    </submittedName>
</protein>
<dbReference type="GO" id="GO:0005524">
    <property type="term" value="F:ATP binding"/>
    <property type="evidence" value="ECO:0007669"/>
    <property type="project" value="UniProtKB-KW"/>
</dbReference>
<dbReference type="AlphaFoldDB" id="A0A1I4SYK8"/>
<dbReference type="Proteomes" id="UP000199556">
    <property type="component" value="Unassembled WGS sequence"/>
</dbReference>
<dbReference type="EMBL" id="FOUO01000025">
    <property type="protein sequence ID" value="SFM69552.1"/>
    <property type="molecule type" value="Genomic_DNA"/>
</dbReference>
<name>A0A1I4SYK8_ECTMO</name>
<feature type="domain" description="Helicase C-terminal" evidence="6">
    <location>
        <begin position="313"/>
        <end position="400"/>
    </location>
</feature>
<dbReference type="InterPro" id="IPR054712">
    <property type="entry name" value="Cas3-like_dom"/>
</dbReference>
<keyword evidence="5" id="KW-0051">Antiviral defense</keyword>
<evidence type="ECO:0000259" key="6">
    <source>
        <dbReference type="SMART" id="SM00490"/>
    </source>
</evidence>
<keyword evidence="7" id="KW-0255">Endonuclease</keyword>
<dbReference type="SUPFAM" id="SSF52540">
    <property type="entry name" value="P-loop containing nucleoside triphosphate hydrolases"/>
    <property type="match status" value="1"/>
</dbReference>
<dbReference type="InterPro" id="IPR050547">
    <property type="entry name" value="DEAD_box_RNA_helicases"/>
</dbReference>
<dbReference type="GO" id="GO:0003723">
    <property type="term" value="F:RNA binding"/>
    <property type="evidence" value="ECO:0007669"/>
    <property type="project" value="TreeGrafter"/>
</dbReference>
<dbReference type="PANTHER" id="PTHR47963:SF9">
    <property type="entry name" value="CRISPR-ASSOCIATED ENDONUCLEASE_HELICASE CAS3"/>
    <property type="match status" value="1"/>
</dbReference>
<keyword evidence="1" id="KW-0547">Nucleotide-binding</keyword>
<keyword evidence="4" id="KW-0067">ATP-binding</keyword>
<dbReference type="NCBIfam" id="TIGR01587">
    <property type="entry name" value="cas3_core"/>
    <property type="match status" value="1"/>
</dbReference>
<dbReference type="GO" id="GO:0051607">
    <property type="term" value="P:defense response to virus"/>
    <property type="evidence" value="ECO:0007669"/>
    <property type="project" value="UniProtKB-KW"/>
</dbReference>
<keyword evidence="8" id="KW-1185">Reference proteome</keyword>
<evidence type="ECO:0000313" key="8">
    <source>
        <dbReference type="Proteomes" id="UP000199556"/>
    </source>
</evidence>
<accession>A0A1I4SYK8</accession>
<reference evidence="7 8" key="1">
    <citation type="submission" date="2016-10" db="EMBL/GenBank/DDBJ databases">
        <authorList>
            <person name="de Groot N.N."/>
        </authorList>
    </citation>
    <scope>NUCLEOTIDE SEQUENCE [LARGE SCALE GENOMIC DNA]</scope>
    <source>
        <strain evidence="7 8">DSM 4180</strain>
    </source>
</reference>
<keyword evidence="2" id="KW-0378">Hydrolase</keyword>
<dbReference type="InterPro" id="IPR001650">
    <property type="entry name" value="Helicase_C-like"/>
</dbReference>
<keyword evidence="3 7" id="KW-0347">Helicase</keyword>
<evidence type="ECO:0000256" key="3">
    <source>
        <dbReference type="ARBA" id="ARBA00022806"/>
    </source>
</evidence>
<evidence type="ECO:0000256" key="2">
    <source>
        <dbReference type="ARBA" id="ARBA00022801"/>
    </source>
</evidence>
<keyword evidence="7" id="KW-0540">Nuclease</keyword>
<dbReference type="InterPro" id="IPR027417">
    <property type="entry name" value="P-loop_NTPase"/>
</dbReference>
<evidence type="ECO:0000256" key="1">
    <source>
        <dbReference type="ARBA" id="ARBA00022741"/>
    </source>
</evidence>
<dbReference type="GO" id="GO:0016787">
    <property type="term" value="F:hydrolase activity"/>
    <property type="evidence" value="ECO:0007669"/>
    <property type="project" value="UniProtKB-KW"/>
</dbReference>